<evidence type="ECO:0000313" key="5">
    <source>
        <dbReference type="Proteomes" id="UP000326509"/>
    </source>
</evidence>
<organism evidence="4 5">
    <name type="scientific">Patiriisocius marinus</name>
    <dbReference type="NCBI Taxonomy" id="1397112"/>
    <lineage>
        <taxon>Bacteria</taxon>
        <taxon>Pseudomonadati</taxon>
        <taxon>Bacteroidota</taxon>
        <taxon>Flavobacteriia</taxon>
        <taxon>Flavobacteriales</taxon>
        <taxon>Flavobacteriaceae</taxon>
        <taxon>Patiriisocius</taxon>
    </lineage>
</organism>
<dbReference type="AlphaFoldDB" id="A0A5J4J134"/>
<protein>
    <submittedName>
        <fullName evidence="4">T9SS C-terminal target domain-containing protein</fullName>
    </submittedName>
</protein>
<gene>
    <name evidence="4" type="ORF">ULMA_26900</name>
</gene>
<accession>A0A5J4J134</accession>
<dbReference type="OrthoDB" id="2582440at2"/>
<keyword evidence="5" id="KW-1185">Reference proteome</keyword>
<dbReference type="Pfam" id="PF18962">
    <property type="entry name" value="Por_Secre_tail"/>
    <property type="match status" value="1"/>
</dbReference>
<feature type="domain" description="Secretion system C-terminal sorting" evidence="3">
    <location>
        <begin position="582"/>
        <end position="649"/>
    </location>
</feature>
<dbReference type="Proteomes" id="UP000326509">
    <property type="component" value="Unassembled WGS sequence"/>
</dbReference>
<evidence type="ECO:0000259" key="3">
    <source>
        <dbReference type="Pfam" id="PF18962"/>
    </source>
</evidence>
<reference evidence="4 5" key="1">
    <citation type="submission" date="2019-08" db="EMBL/GenBank/DDBJ databases">
        <title>Draft genome sequence of Ulvibacter marinus type strain NBRC 109484.</title>
        <authorList>
            <person name="Kawano K."/>
            <person name="Ushijima N."/>
            <person name="Kihara M."/>
            <person name="Itoh H."/>
        </authorList>
    </citation>
    <scope>NUCLEOTIDE SEQUENCE [LARGE SCALE GENOMIC DNA]</scope>
    <source>
        <strain evidence="4 5">NBRC 109484</strain>
    </source>
</reference>
<dbReference type="EMBL" id="BKCG01000008">
    <property type="protein sequence ID" value="GER60582.1"/>
    <property type="molecule type" value="Genomic_DNA"/>
</dbReference>
<sequence length="652" mass="72020">MKNLLLTASLILATTTSALAQLYVSPNATTSTDTYIYAKDVQLYVDGAIELEKNSAGPTEASLYLRDEAQLFQGGSSNANAGDGMISVFQEGIGDAYDYNAWTSPVSEASASVTGNRNFGELNFYHQQGTDLTNSSLATFIPGFNGSSNATTLEISDKWFYKWNIAGQNYVAINNSYDVPAGHGFVMKGTEITMEGVPETQEQRYDFRGRPNSGDITVPLPAGAGSLSDGVGGFLDGNILVGNPYPSAIDLNVFFYDAANNGTISKFNSIRFYDEDRTINSHLYEDNKAGFGIWTPGASQPDPTVGPYNPGNYTVPAFFNFDASGNPLTATGTSGPYVERRMAPIAQGFYIQSINAADTDITFKNSHRIFIKESDATYNSEFRTSISDSQIGATQVDPTDTQQAFYAPQIRINAYMGVSHMRQTLLILHDTATDDFDNGWDGLSPMDATSEMYFPLQTEFNDESKYPFVINAVPFDDVLKQIPFSLKIEEQMNVVITGIEEIDLPTDNIYVWDSLNDTYQNITGGESANFFLDQGTYDNRFYIVFRKKNSLDQYMTADGREVEQGQEELTTSVSFFQNNKQTQLEIANPDTMEIANAAIFDMRGRLVLNETNVGNASRFTFNTSNFSDGTYIVILTTKDNQTIDYKIIVENR</sequence>
<feature type="signal peptide" evidence="2">
    <location>
        <begin position="1"/>
        <end position="20"/>
    </location>
</feature>
<evidence type="ECO:0000256" key="2">
    <source>
        <dbReference type="SAM" id="SignalP"/>
    </source>
</evidence>
<dbReference type="InterPro" id="IPR026444">
    <property type="entry name" value="Secre_tail"/>
</dbReference>
<proteinExistence type="predicted"/>
<evidence type="ECO:0000313" key="4">
    <source>
        <dbReference type="EMBL" id="GER60582.1"/>
    </source>
</evidence>
<name>A0A5J4J134_9FLAO</name>
<dbReference type="NCBIfam" id="TIGR04183">
    <property type="entry name" value="Por_Secre_tail"/>
    <property type="match status" value="1"/>
</dbReference>
<keyword evidence="1 2" id="KW-0732">Signal</keyword>
<comment type="caution">
    <text evidence="4">The sequence shown here is derived from an EMBL/GenBank/DDBJ whole genome shotgun (WGS) entry which is preliminary data.</text>
</comment>
<evidence type="ECO:0000256" key="1">
    <source>
        <dbReference type="ARBA" id="ARBA00022729"/>
    </source>
</evidence>
<dbReference type="RefSeq" id="WP_151675013.1">
    <property type="nucleotide sequence ID" value="NZ_BKCG01000008.1"/>
</dbReference>
<feature type="chain" id="PRO_5023839282" evidence="2">
    <location>
        <begin position="21"/>
        <end position="652"/>
    </location>
</feature>